<dbReference type="RefSeq" id="WP_344292833.1">
    <property type="nucleotide sequence ID" value="NZ_BAAAPF010000237.1"/>
</dbReference>
<keyword evidence="6" id="KW-1185">Reference proteome</keyword>
<keyword evidence="2" id="KW-0378">Hydrolase</keyword>
<dbReference type="Gene3D" id="3.40.50.1820">
    <property type="entry name" value="alpha/beta hydrolase"/>
    <property type="match status" value="1"/>
</dbReference>
<evidence type="ECO:0000259" key="4">
    <source>
        <dbReference type="Pfam" id="PF12740"/>
    </source>
</evidence>
<dbReference type="SUPFAM" id="SSF53474">
    <property type="entry name" value="alpha/beta-Hydrolases"/>
    <property type="match status" value="1"/>
</dbReference>
<dbReference type="InterPro" id="IPR029058">
    <property type="entry name" value="AB_hydrolase_fold"/>
</dbReference>
<dbReference type="EMBL" id="BAAAPF010000237">
    <property type="protein sequence ID" value="GAA2141774.1"/>
    <property type="molecule type" value="Genomic_DNA"/>
</dbReference>
<feature type="domain" description="PET hydrolase/cutinase-like" evidence="4">
    <location>
        <begin position="53"/>
        <end position="310"/>
    </location>
</feature>
<evidence type="ECO:0000313" key="5">
    <source>
        <dbReference type="EMBL" id="GAA2141774.1"/>
    </source>
</evidence>
<reference evidence="5 6" key="1">
    <citation type="journal article" date="2019" name="Int. J. Syst. Evol. Microbiol.">
        <title>The Global Catalogue of Microorganisms (GCM) 10K type strain sequencing project: providing services to taxonomists for standard genome sequencing and annotation.</title>
        <authorList>
            <consortium name="The Broad Institute Genomics Platform"/>
            <consortium name="The Broad Institute Genome Sequencing Center for Infectious Disease"/>
            <person name="Wu L."/>
            <person name="Ma J."/>
        </authorList>
    </citation>
    <scope>NUCLEOTIDE SEQUENCE [LARGE SCALE GENOMIC DNA]</scope>
    <source>
        <strain evidence="5 6">JCM 15481</strain>
    </source>
</reference>
<dbReference type="Proteomes" id="UP001500443">
    <property type="component" value="Unassembled WGS sequence"/>
</dbReference>
<sequence length="316" mass="33373">MQRSSTGTAMPAGSAAGRRARPRTRSGAGRLGASALAAVLSVLMAVVAMQPAAAQEDYQRGPDPTVESVRAQRGTFATEEISVGPGHGFNGGKIYYPTDTSLGTWGAVAVVPGYTASWDAEGAWMGHWIASFGFVVIGIDTNSPTDWDDARGRQLLAALDYLTRESPVRDRVDAGRLGVMGHSMGGGGAIHAATQRPDLQAAVPFAPASFSQDASNLQVPTMIMGAQDDTVITPGALDQLYATLPAGTPGAYVQLSGGGHGFPVWGNVNVTRLTIPWLKVFIDNDTRYTRFFCPQMADTSGVARYQHKCPYEPAVR</sequence>
<gene>
    <name evidence="5" type="ORF">GCM10009802_52320</name>
</gene>
<evidence type="ECO:0000313" key="6">
    <source>
        <dbReference type="Proteomes" id="UP001500443"/>
    </source>
</evidence>
<evidence type="ECO:0000256" key="3">
    <source>
        <dbReference type="SAM" id="MobiDB-lite"/>
    </source>
</evidence>
<dbReference type="Pfam" id="PF12740">
    <property type="entry name" value="PETase"/>
    <property type="match status" value="1"/>
</dbReference>
<protein>
    <recommendedName>
        <fullName evidence="4">PET hydrolase/cutinase-like domain-containing protein</fullName>
    </recommendedName>
</protein>
<proteinExistence type="inferred from homology"/>
<comment type="caution">
    <text evidence="5">The sequence shown here is derived from an EMBL/GenBank/DDBJ whole genome shotgun (WGS) entry which is preliminary data.</text>
</comment>
<dbReference type="PANTHER" id="PTHR22946:SF9">
    <property type="entry name" value="POLYKETIDE TRANSFERASE AF380"/>
    <property type="match status" value="1"/>
</dbReference>
<organism evidence="5 6">
    <name type="scientific">Streptomyces synnematoformans</name>
    <dbReference type="NCBI Taxonomy" id="415721"/>
    <lineage>
        <taxon>Bacteria</taxon>
        <taxon>Bacillati</taxon>
        <taxon>Actinomycetota</taxon>
        <taxon>Actinomycetes</taxon>
        <taxon>Kitasatosporales</taxon>
        <taxon>Streptomycetaceae</taxon>
        <taxon>Streptomyces</taxon>
    </lineage>
</organism>
<dbReference type="InterPro" id="IPR050261">
    <property type="entry name" value="FrsA_esterase"/>
</dbReference>
<name>A0ABN2ZG81_9ACTN</name>
<accession>A0ABN2ZG81</accession>
<feature type="region of interest" description="Disordered" evidence="3">
    <location>
        <begin position="1"/>
        <end position="28"/>
    </location>
</feature>
<comment type="similarity">
    <text evidence="1">Belongs to the AB hydrolase superfamily.</text>
</comment>
<evidence type="ECO:0000256" key="1">
    <source>
        <dbReference type="ARBA" id="ARBA00008645"/>
    </source>
</evidence>
<dbReference type="PANTHER" id="PTHR22946">
    <property type="entry name" value="DIENELACTONE HYDROLASE DOMAIN-CONTAINING PROTEIN-RELATED"/>
    <property type="match status" value="1"/>
</dbReference>
<dbReference type="InterPro" id="IPR041127">
    <property type="entry name" value="PET_hydrolase/cutinase-like"/>
</dbReference>
<evidence type="ECO:0000256" key="2">
    <source>
        <dbReference type="ARBA" id="ARBA00022801"/>
    </source>
</evidence>